<evidence type="ECO:0000259" key="1">
    <source>
        <dbReference type="Pfam" id="PF04059"/>
    </source>
</evidence>
<dbReference type="InParanoid" id="A0A2R6QYZ4"/>
<dbReference type="Pfam" id="PF04059">
    <property type="entry name" value="RRM_2"/>
    <property type="match status" value="1"/>
</dbReference>
<reference evidence="3" key="2">
    <citation type="journal article" date="2018" name="BMC Genomics">
        <title>A manually annotated Actinidia chinensis var. chinensis (kiwifruit) genome highlights the challenges associated with draft genomes and gene prediction in plants.</title>
        <authorList>
            <person name="Pilkington S.M."/>
            <person name="Crowhurst R."/>
            <person name="Hilario E."/>
            <person name="Nardozza S."/>
            <person name="Fraser L."/>
            <person name="Peng Y."/>
            <person name="Gunaseelan K."/>
            <person name="Simpson R."/>
            <person name="Tahir J."/>
            <person name="Deroles S.C."/>
            <person name="Templeton K."/>
            <person name="Luo Z."/>
            <person name="Davy M."/>
            <person name="Cheng C."/>
            <person name="McNeilage M."/>
            <person name="Scaglione D."/>
            <person name="Liu Y."/>
            <person name="Zhang Q."/>
            <person name="Datson P."/>
            <person name="De Silva N."/>
            <person name="Gardiner S.E."/>
            <person name="Bassett H."/>
            <person name="Chagne D."/>
            <person name="McCallum J."/>
            <person name="Dzierzon H."/>
            <person name="Deng C."/>
            <person name="Wang Y.Y."/>
            <person name="Barron L."/>
            <person name="Manako K."/>
            <person name="Bowen J."/>
            <person name="Foster T.M."/>
            <person name="Erridge Z.A."/>
            <person name="Tiffin H."/>
            <person name="Waite C.N."/>
            <person name="Davies K.M."/>
            <person name="Grierson E.P."/>
            <person name="Laing W.A."/>
            <person name="Kirk R."/>
            <person name="Chen X."/>
            <person name="Wood M."/>
            <person name="Montefiori M."/>
            <person name="Brummell D.A."/>
            <person name="Schwinn K.E."/>
            <person name="Catanach A."/>
            <person name="Fullerton C."/>
            <person name="Li D."/>
            <person name="Meiyalaghan S."/>
            <person name="Nieuwenhuizen N."/>
            <person name="Read N."/>
            <person name="Prakash R."/>
            <person name="Hunter D."/>
            <person name="Zhang H."/>
            <person name="McKenzie M."/>
            <person name="Knabel M."/>
            <person name="Harris A."/>
            <person name="Allan A.C."/>
            <person name="Gleave A."/>
            <person name="Chen A."/>
            <person name="Janssen B.J."/>
            <person name="Plunkett B."/>
            <person name="Ampomah-Dwamena C."/>
            <person name="Voogd C."/>
            <person name="Leif D."/>
            <person name="Lafferty D."/>
            <person name="Souleyre E.J.F."/>
            <person name="Varkonyi-Gasic E."/>
            <person name="Gambi F."/>
            <person name="Hanley J."/>
            <person name="Yao J.L."/>
            <person name="Cheung J."/>
            <person name="David K.M."/>
            <person name="Warren B."/>
            <person name="Marsh K."/>
            <person name="Snowden K.C."/>
            <person name="Lin-Wang K."/>
            <person name="Brian L."/>
            <person name="Martinez-Sanchez M."/>
            <person name="Wang M."/>
            <person name="Ileperuma N."/>
            <person name="Macnee N."/>
            <person name="Campin R."/>
            <person name="McAtee P."/>
            <person name="Drummond R.S.M."/>
            <person name="Espley R.V."/>
            <person name="Ireland H.S."/>
            <person name="Wu R."/>
            <person name="Atkinson R.G."/>
            <person name="Karunairetnam S."/>
            <person name="Bulley S."/>
            <person name="Chunkath S."/>
            <person name="Hanley Z."/>
            <person name="Storey R."/>
            <person name="Thrimawithana A.H."/>
            <person name="Thomson S."/>
            <person name="David C."/>
            <person name="Testolin R."/>
            <person name="Huang H."/>
            <person name="Hellens R.P."/>
            <person name="Schaffer R.J."/>
        </authorList>
    </citation>
    <scope>NUCLEOTIDE SEQUENCE [LARGE SCALE GENOMIC DNA]</scope>
    <source>
        <strain evidence="3">cv. Red5</strain>
    </source>
</reference>
<dbReference type="EMBL" id="NKQK01000011">
    <property type="protein sequence ID" value="PSS17617.1"/>
    <property type="molecule type" value="Genomic_DNA"/>
</dbReference>
<evidence type="ECO:0000313" key="2">
    <source>
        <dbReference type="EMBL" id="PSS17617.1"/>
    </source>
</evidence>
<feature type="domain" description="Mei2-like C-terminal RNA recognition motif" evidence="1">
    <location>
        <begin position="202"/>
        <end position="229"/>
    </location>
</feature>
<evidence type="ECO:0000313" key="3">
    <source>
        <dbReference type="Proteomes" id="UP000241394"/>
    </source>
</evidence>
<dbReference type="AlphaFoldDB" id="A0A2R6QYZ4"/>
<protein>
    <submittedName>
        <fullName evidence="2">Protein MEI2-like</fullName>
    </submittedName>
</protein>
<dbReference type="Gramene" id="PSS17617">
    <property type="protein sequence ID" value="PSS17617"/>
    <property type="gene ID" value="CEY00_Acc00007"/>
</dbReference>
<dbReference type="OrthoDB" id="417481at2759"/>
<name>A0A2R6QYZ4_ACTCC</name>
<proteinExistence type="predicted"/>
<organism evidence="2 3">
    <name type="scientific">Actinidia chinensis var. chinensis</name>
    <name type="common">Chinese soft-hair kiwi</name>
    <dbReference type="NCBI Taxonomy" id="1590841"/>
    <lineage>
        <taxon>Eukaryota</taxon>
        <taxon>Viridiplantae</taxon>
        <taxon>Streptophyta</taxon>
        <taxon>Embryophyta</taxon>
        <taxon>Tracheophyta</taxon>
        <taxon>Spermatophyta</taxon>
        <taxon>Magnoliopsida</taxon>
        <taxon>eudicotyledons</taxon>
        <taxon>Gunneridae</taxon>
        <taxon>Pentapetalae</taxon>
        <taxon>asterids</taxon>
        <taxon>Ericales</taxon>
        <taxon>Actinidiaceae</taxon>
        <taxon>Actinidia</taxon>
    </lineage>
</organism>
<sequence length="246" mass="26758">MNPILIRQGLELCLVRSFSGEIPLLTQAHQSCLVNICGAPFCIQGQGYHPYSNHNGSFLGSPNPHHVGSAPSGVLLDRHFGYFPDSPETSFMNPVAFGGLGLSGKTASYVMNVGAHPAMSVGVALPGNMPESGSPRPRMMPLSRNGSMFFGNSTFQGTGLTGNEGLLECGRSRRVEYSVSQIDSKKQYQLHVDKINSGEDSRTTFMIKNIPNKYTSKRLLEAIDEFHRGICKNSRKGSPCYALPEF</sequence>
<accession>A0A2R6QYZ4</accession>
<dbReference type="InterPro" id="IPR007201">
    <property type="entry name" value="Mei2-like_Rrm_C"/>
</dbReference>
<gene>
    <name evidence="2" type="ORF">CEY00_Acc00007</name>
</gene>
<keyword evidence="3" id="KW-1185">Reference proteome</keyword>
<dbReference type="Proteomes" id="UP000241394">
    <property type="component" value="Chromosome LG11"/>
</dbReference>
<comment type="caution">
    <text evidence="2">The sequence shown here is derived from an EMBL/GenBank/DDBJ whole genome shotgun (WGS) entry which is preliminary data.</text>
</comment>
<reference evidence="2 3" key="1">
    <citation type="submission" date="2017-07" db="EMBL/GenBank/DDBJ databases">
        <title>An improved, manually edited Actinidia chinensis var. chinensis (kiwifruit) genome highlights the challenges associated with draft genomes and gene prediction in plants.</title>
        <authorList>
            <person name="Pilkington S."/>
            <person name="Crowhurst R."/>
            <person name="Hilario E."/>
            <person name="Nardozza S."/>
            <person name="Fraser L."/>
            <person name="Peng Y."/>
            <person name="Gunaseelan K."/>
            <person name="Simpson R."/>
            <person name="Tahir J."/>
            <person name="Deroles S."/>
            <person name="Templeton K."/>
            <person name="Luo Z."/>
            <person name="Davy M."/>
            <person name="Cheng C."/>
            <person name="Mcneilage M."/>
            <person name="Scaglione D."/>
            <person name="Liu Y."/>
            <person name="Zhang Q."/>
            <person name="Datson P."/>
            <person name="De Silva N."/>
            <person name="Gardiner S."/>
            <person name="Bassett H."/>
            <person name="Chagne D."/>
            <person name="Mccallum J."/>
            <person name="Dzierzon H."/>
            <person name="Deng C."/>
            <person name="Wang Y.-Y."/>
            <person name="Barron N."/>
            <person name="Manako K."/>
            <person name="Bowen J."/>
            <person name="Foster T."/>
            <person name="Erridge Z."/>
            <person name="Tiffin H."/>
            <person name="Waite C."/>
            <person name="Davies K."/>
            <person name="Grierson E."/>
            <person name="Laing W."/>
            <person name="Kirk R."/>
            <person name="Chen X."/>
            <person name="Wood M."/>
            <person name="Montefiori M."/>
            <person name="Brummell D."/>
            <person name="Schwinn K."/>
            <person name="Catanach A."/>
            <person name="Fullerton C."/>
            <person name="Li D."/>
            <person name="Meiyalaghan S."/>
            <person name="Nieuwenhuizen N."/>
            <person name="Read N."/>
            <person name="Prakash R."/>
            <person name="Hunter D."/>
            <person name="Zhang H."/>
            <person name="Mckenzie M."/>
            <person name="Knabel M."/>
            <person name="Harris A."/>
            <person name="Allan A."/>
            <person name="Chen A."/>
            <person name="Janssen B."/>
            <person name="Plunkett B."/>
            <person name="Dwamena C."/>
            <person name="Voogd C."/>
            <person name="Leif D."/>
            <person name="Lafferty D."/>
            <person name="Souleyre E."/>
            <person name="Varkonyi-Gasic E."/>
            <person name="Gambi F."/>
            <person name="Hanley J."/>
            <person name="Yao J.-L."/>
            <person name="Cheung J."/>
            <person name="David K."/>
            <person name="Warren B."/>
            <person name="Marsh K."/>
            <person name="Snowden K."/>
            <person name="Lin-Wang K."/>
            <person name="Brian L."/>
            <person name="Martinez-Sanchez M."/>
            <person name="Wang M."/>
            <person name="Ileperuma N."/>
            <person name="Macnee N."/>
            <person name="Campin R."/>
            <person name="Mcatee P."/>
            <person name="Drummond R."/>
            <person name="Espley R."/>
            <person name="Ireland H."/>
            <person name="Wu R."/>
            <person name="Atkinson R."/>
            <person name="Karunairetnam S."/>
            <person name="Bulley S."/>
            <person name="Chunkath S."/>
            <person name="Hanley Z."/>
            <person name="Storey R."/>
            <person name="Thrimawithana A."/>
            <person name="Thomson S."/>
            <person name="David C."/>
            <person name="Testolin R."/>
        </authorList>
    </citation>
    <scope>NUCLEOTIDE SEQUENCE [LARGE SCALE GENOMIC DNA]</scope>
    <source>
        <strain evidence="3">cv. Red5</strain>
        <tissue evidence="2">Young leaf</tissue>
    </source>
</reference>